<gene>
    <name evidence="9" type="ORF">GM668_23300</name>
</gene>
<evidence type="ECO:0000313" key="9">
    <source>
        <dbReference type="EMBL" id="MTW05007.1"/>
    </source>
</evidence>
<protein>
    <recommendedName>
        <fullName evidence="4">Aldehyde dehydrogenase</fullName>
    </recommendedName>
</protein>
<evidence type="ECO:0000256" key="5">
    <source>
        <dbReference type="PIRSR" id="PIRSR036492-1"/>
    </source>
</evidence>
<reference evidence="9 10" key="1">
    <citation type="submission" date="2019-11" db="EMBL/GenBank/DDBJ databases">
        <title>Type strains purchased from KCTC, JCM and DSMZ.</title>
        <authorList>
            <person name="Lu H."/>
        </authorList>
    </citation>
    <scope>NUCLEOTIDE SEQUENCE [LARGE SCALE GENOMIC DNA]</scope>
    <source>
        <strain evidence="9 10">KCTC 42409</strain>
    </source>
</reference>
<feature type="active site" evidence="5">
    <location>
        <position position="263"/>
    </location>
</feature>
<dbReference type="PROSITE" id="PS00687">
    <property type="entry name" value="ALDEHYDE_DEHYDR_GLU"/>
    <property type="match status" value="1"/>
</dbReference>
<evidence type="ECO:0000259" key="8">
    <source>
        <dbReference type="Pfam" id="PF00171"/>
    </source>
</evidence>
<dbReference type="InterPro" id="IPR016160">
    <property type="entry name" value="Ald_DH_CS_CYS"/>
</dbReference>
<dbReference type="Pfam" id="PF00171">
    <property type="entry name" value="Aldedh"/>
    <property type="match status" value="1"/>
</dbReference>
<comment type="caution">
    <text evidence="9">The sequence shown here is derived from an EMBL/GenBank/DDBJ whole genome shotgun (WGS) entry which is preliminary data.</text>
</comment>
<keyword evidence="10" id="KW-1185">Reference proteome</keyword>
<evidence type="ECO:0000256" key="4">
    <source>
        <dbReference type="PIRNR" id="PIRNR036492"/>
    </source>
</evidence>
<evidence type="ECO:0000256" key="6">
    <source>
        <dbReference type="PROSITE-ProRule" id="PRU10007"/>
    </source>
</evidence>
<evidence type="ECO:0000256" key="7">
    <source>
        <dbReference type="RuleBase" id="RU003345"/>
    </source>
</evidence>
<dbReference type="Gene3D" id="3.40.605.10">
    <property type="entry name" value="Aldehyde Dehydrogenase, Chain A, domain 1"/>
    <property type="match status" value="1"/>
</dbReference>
<evidence type="ECO:0000256" key="3">
    <source>
        <dbReference type="ARBA" id="ARBA00023027"/>
    </source>
</evidence>
<dbReference type="InterPro" id="IPR029510">
    <property type="entry name" value="Ald_DH_CS_GLU"/>
</dbReference>
<dbReference type="SUPFAM" id="SSF53720">
    <property type="entry name" value="ALDH-like"/>
    <property type="match status" value="1"/>
</dbReference>
<dbReference type="GO" id="GO:0004029">
    <property type="term" value="F:aldehyde dehydrogenase (NAD+) activity"/>
    <property type="evidence" value="ECO:0007669"/>
    <property type="project" value="TreeGrafter"/>
</dbReference>
<dbReference type="Gene3D" id="3.40.309.10">
    <property type="entry name" value="Aldehyde Dehydrogenase, Chain A, domain 2"/>
    <property type="match status" value="1"/>
</dbReference>
<dbReference type="OrthoDB" id="6187633at2"/>
<dbReference type="RefSeq" id="WP_155441389.1">
    <property type="nucleotide sequence ID" value="NZ_WNLA01000019.1"/>
</dbReference>
<dbReference type="FunFam" id="3.40.605.10:FF:000004">
    <property type="entry name" value="Aldehyde dehydrogenase"/>
    <property type="match status" value="1"/>
</dbReference>
<comment type="similarity">
    <text evidence="1 4 7">Belongs to the aldehyde dehydrogenase family.</text>
</comment>
<evidence type="ECO:0000313" key="10">
    <source>
        <dbReference type="Proteomes" id="UP000484015"/>
    </source>
</evidence>
<dbReference type="InterPro" id="IPR016163">
    <property type="entry name" value="Ald_DH_C"/>
</dbReference>
<dbReference type="PIRSF" id="PIRSF036492">
    <property type="entry name" value="ALDH"/>
    <property type="match status" value="1"/>
</dbReference>
<keyword evidence="2 4" id="KW-0560">Oxidoreductase</keyword>
<feature type="domain" description="Aldehyde dehydrogenase" evidence="8">
    <location>
        <begin position="22"/>
        <end position="452"/>
    </location>
</feature>
<dbReference type="EMBL" id="WNLA01000019">
    <property type="protein sequence ID" value="MTW05007.1"/>
    <property type="molecule type" value="Genomic_DNA"/>
</dbReference>
<dbReference type="InterPro" id="IPR016162">
    <property type="entry name" value="Ald_DH_N"/>
</dbReference>
<dbReference type="PANTHER" id="PTHR43570:SF20">
    <property type="entry name" value="ALDEHYDE DEHYDROGENASE ALDX-RELATED"/>
    <property type="match status" value="1"/>
</dbReference>
<sequence length="485" mass="52854">MRDTGTTPEGTACASHTDVALLHTAFAALRTASKLDRTPQYAIRMDRLRRLLALTSQNQDRILAAISADFGHRSAHEMQLAEIFTTLSAIRHNMRHLRGWMKARRVATPLHMRPGRSRLLRQPLGVVGIIAPWNYPFHLAMAPAAAALAAGNAVLIKPSELTPRLSQLMKELVEQTFAPHEMAVATGGAEVGAAFSALPFDHLFFTGSTQVGRAVAQAAAANLTPVTLELGGKSPAIVAADCDLDVAAPRLAFGKLFNAGQTCVAPDYALVPRQRIQAFVQAMQRATRAMYPGVMDNADYTAIVSQRHRERLARLLDNARQQGAVVVPLAAPENTAGPHLKQAPVLVLNVNDSMQIMREEIFGPLLPVVPYDTLDDALEYVNRGDHPLALYWFGKSVAERERVLKESIAGGVTINDALWHVAQENLPFGGVGASGMGSYHGEHGFRTFSKEKPVFVQARWNAFGIFRPPYGRLFERAIGALKALF</sequence>
<dbReference type="CDD" id="cd07133">
    <property type="entry name" value="ALDH_CALDH_CalB"/>
    <property type="match status" value="1"/>
</dbReference>
<evidence type="ECO:0000256" key="2">
    <source>
        <dbReference type="ARBA" id="ARBA00023002"/>
    </source>
</evidence>
<accession>A0A6L6Q5I5</accession>
<dbReference type="InterPro" id="IPR016161">
    <property type="entry name" value="Ald_DH/histidinol_DH"/>
</dbReference>
<dbReference type="InterPro" id="IPR015590">
    <property type="entry name" value="Aldehyde_DH_dom"/>
</dbReference>
<evidence type="ECO:0000256" key="1">
    <source>
        <dbReference type="ARBA" id="ARBA00009986"/>
    </source>
</evidence>
<dbReference type="Proteomes" id="UP000484015">
    <property type="component" value="Unassembled WGS sequence"/>
</dbReference>
<dbReference type="GO" id="GO:0006081">
    <property type="term" value="P:aldehyde metabolic process"/>
    <property type="evidence" value="ECO:0007669"/>
    <property type="project" value="InterPro"/>
</dbReference>
<dbReference type="PANTHER" id="PTHR43570">
    <property type="entry name" value="ALDEHYDE DEHYDROGENASE"/>
    <property type="match status" value="1"/>
</dbReference>
<name>A0A6L6Q5I5_9BURK</name>
<dbReference type="GO" id="GO:0005737">
    <property type="term" value="C:cytoplasm"/>
    <property type="evidence" value="ECO:0007669"/>
    <property type="project" value="TreeGrafter"/>
</dbReference>
<dbReference type="InterPro" id="IPR012394">
    <property type="entry name" value="Aldehyde_DH_NAD(P)"/>
</dbReference>
<dbReference type="AlphaFoldDB" id="A0A6L6Q5I5"/>
<dbReference type="PROSITE" id="PS00070">
    <property type="entry name" value="ALDEHYDE_DEHYDR_CYS"/>
    <property type="match status" value="1"/>
</dbReference>
<organism evidence="9 10">
    <name type="scientific">Pseudoduganella ginsengisoli</name>
    <dbReference type="NCBI Taxonomy" id="1462440"/>
    <lineage>
        <taxon>Bacteria</taxon>
        <taxon>Pseudomonadati</taxon>
        <taxon>Pseudomonadota</taxon>
        <taxon>Betaproteobacteria</taxon>
        <taxon>Burkholderiales</taxon>
        <taxon>Oxalobacteraceae</taxon>
        <taxon>Telluria group</taxon>
        <taxon>Pseudoduganella</taxon>
    </lineage>
</organism>
<keyword evidence="3" id="KW-0520">NAD</keyword>
<proteinExistence type="inferred from homology"/>
<feature type="active site" evidence="5 6">
    <location>
        <position position="229"/>
    </location>
</feature>